<dbReference type="SUPFAM" id="SSF53335">
    <property type="entry name" value="S-adenosyl-L-methionine-dependent methyltransferases"/>
    <property type="match status" value="1"/>
</dbReference>
<evidence type="ECO:0000313" key="2">
    <source>
        <dbReference type="Proteomes" id="UP001595387"/>
    </source>
</evidence>
<keyword evidence="2" id="KW-1185">Reference proteome</keyword>
<dbReference type="PANTHER" id="PTHR35276:SF1">
    <property type="entry name" value="TRNA (MNM(5)S(2)U34)-METHYLTRANSFERASE, CHLOROPLASTIC"/>
    <property type="match status" value="1"/>
</dbReference>
<reference evidence="2" key="1">
    <citation type="journal article" date="2019" name="Int. J. Syst. Evol. Microbiol.">
        <title>The Global Catalogue of Microorganisms (GCM) 10K type strain sequencing project: providing services to taxonomists for standard genome sequencing and annotation.</title>
        <authorList>
            <consortium name="The Broad Institute Genomics Platform"/>
            <consortium name="The Broad Institute Genome Sequencing Center for Infectious Disease"/>
            <person name="Wu L."/>
            <person name="Ma J."/>
        </authorList>
    </citation>
    <scope>NUCLEOTIDE SEQUENCE [LARGE SCALE GENOMIC DNA]</scope>
    <source>
        <strain evidence="2">KCTC 13193</strain>
    </source>
</reference>
<dbReference type="InterPro" id="IPR029063">
    <property type="entry name" value="SAM-dependent_MTases_sf"/>
</dbReference>
<organism evidence="1 2">
    <name type="scientific">Virgibacillus sediminis</name>
    <dbReference type="NCBI Taxonomy" id="202260"/>
    <lineage>
        <taxon>Bacteria</taxon>
        <taxon>Bacillati</taxon>
        <taxon>Bacillota</taxon>
        <taxon>Bacilli</taxon>
        <taxon>Bacillales</taxon>
        <taxon>Bacillaceae</taxon>
        <taxon>Virgibacillus</taxon>
    </lineage>
</organism>
<proteinExistence type="predicted"/>
<comment type="caution">
    <text evidence="1">The sequence shown here is derived from an EMBL/GenBank/DDBJ whole genome shotgun (WGS) entry which is preliminary data.</text>
</comment>
<protein>
    <submittedName>
        <fullName evidence="1">Class I SAM-dependent methyltransferase</fullName>
    </submittedName>
</protein>
<dbReference type="PANTHER" id="PTHR35276">
    <property type="entry name" value="S-ADENOSYL-L-METHIONINE-DEPENDENT METHYLTRANSFERASES SUPERFAMILY PROTEIN"/>
    <property type="match status" value="1"/>
</dbReference>
<dbReference type="Pfam" id="PF06962">
    <property type="entry name" value="rRNA_methylase"/>
    <property type="match status" value="1"/>
</dbReference>
<dbReference type="RefSeq" id="WP_390302112.1">
    <property type="nucleotide sequence ID" value="NZ_JBHRRZ010000003.1"/>
</dbReference>
<dbReference type="GO" id="GO:0008168">
    <property type="term" value="F:methyltransferase activity"/>
    <property type="evidence" value="ECO:0007669"/>
    <property type="project" value="UniProtKB-KW"/>
</dbReference>
<gene>
    <name evidence="1" type="ORF">ACFODW_01885</name>
</gene>
<dbReference type="Gene3D" id="3.40.50.150">
    <property type="entry name" value="Vaccinia Virus protein VP39"/>
    <property type="match status" value="1"/>
</dbReference>
<dbReference type="Proteomes" id="UP001595387">
    <property type="component" value="Unassembled WGS sequence"/>
</dbReference>
<dbReference type="GO" id="GO:0032259">
    <property type="term" value="P:methylation"/>
    <property type="evidence" value="ECO:0007669"/>
    <property type="project" value="UniProtKB-KW"/>
</dbReference>
<evidence type="ECO:0000313" key="1">
    <source>
        <dbReference type="EMBL" id="MFC2947115.1"/>
    </source>
</evidence>
<dbReference type="EMBL" id="JBHRRZ010000003">
    <property type="protein sequence ID" value="MFC2947115.1"/>
    <property type="molecule type" value="Genomic_DNA"/>
</dbReference>
<sequence>MIKGILDYSHDLLKHSVEEGDIVMDATCGNGHDTIFLSGLTGPSGKVFAFDIQQQAIRNTKQLLSDAKHQNVTLVHDSHANASEYLPEGELGGAIFNLGYLPKSDKSIVTKGSSTIEAVNNLLPRLGRGKIIVLVVYHGHPGGREEKEAVVNHVQQLEQKDYAVLRYGFINQRNNPPFILAVQKR</sequence>
<keyword evidence="1" id="KW-0489">Methyltransferase</keyword>
<name>A0ABV7A2H4_9BACI</name>
<accession>A0ABV7A2H4</accession>
<keyword evidence="1" id="KW-0808">Transferase</keyword>
<dbReference type="InterPro" id="IPR010719">
    <property type="entry name" value="MnmM_MeTrfase"/>
</dbReference>